<dbReference type="KEGG" id="elim:B2M23_01745"/>
<proteinExistence type="predicted"/>
<dbReference type="AlphaFoldDB" id="A0AAC9QRG0"/>
<accession>A0AAC9QRG0</accession>
<dbReference type="Proteomes" id="UP000192391">
    <property type="component" value="Chromosome"/>
</dbReference>
<evidence type="ECO:0000313" key="2">
    <source>
        <dbReference type="Proteomes" id="UP000192391"/>
    </source>
</evidence>
<keyword evidence="1" id="KW-0540">Nuclease</keyword>
<name>A0AAC9QRG0_EUBLI</name>
<organism evidence="1 2">
    <name type="scientific">Eubacterium limosum</name>
    <dbReference type="NCBI Taxonomy" id="1736"/>
    <lineage>
        <taxon>Bacteria</taxon>
        <taxon>Bacillati</taxon>
        <taxon>Bacillota</taxon>
        <taxon>Clostridia</taxon>
        <taxon>Eubacteriales</taxon>
        <taxon>Eubacteriaceae</taxon>
        <taxon>Eubacterium</taxon>
    </lineage>
</organism>
<protein>
    <submittedName>
        <fullName evidence="1">Restriction endonuclease subunit S</fullName>
    </submittedName>
</protein>
<keyword evidence="1" id="KW-0378">Hydrolase</keyword>
<keyword evidence="1" id="KW-0255">Endonuclease</keyword>
<gene>
    <name evidence="1" type="ORF">B2M23_01745</name>
</gene>
<evidence type="ECO:0000313" key="1">
    <source>
        <dbReference type="EMBL" id="ARD64350.1"/>
    </source>
</evidence>
<dbReference type="GO" id="GO:0004519">
    <property type="term" value="F:endonuclease activity"/>
    <property type="evidence" value="ECO:0007669"/>
    <property type="project" value="UniProtKB-KW"/>
</dbReference>
<dbReference type="EMBL" id="CP019962">
    <property type="protein sequence ID" value="ARD64350.1"/>
    <property type="molecule type" value="Genomic_DNA"/>
</dbReference>
<dbReference type="RefSeq" id="WP_038351043.1">
    <property type="nucleotide sequence ID" value="NZ_CP019962.1"/>
</dbReference>
<sequence length="204" mass="23451">MNYLTELLAFYKWLETHPLSPLLQAYWHLLMYTNNKAAIQAGDGLWYWPIRFKIANARVCAALALENRFQVARARAHLVRHGRLHYHPHGGNKAGEYELIPFDTELSTLWITRPESGKRTQVWTQPRTQSARTGAPLINPVNNKHASRLYSNQEDAPFMPQFNLLPQITEEEKAAIRAQYPGDDVAAFNAIWAAREEKQKGEKT</sequence>
<reference evidence="2" key="1">
    <citation type="journal article" date="2017" name="Sci. Rep.">
        <title>Determination of the Genome and Primary Transcriptome of Syngas Fermenting Eubacterium limosum ATCC 8486.</title>
        <authorList>
            <person name="Song Y."/>
            <person name="Shin J."/>
            <person name="Jeong Y."/>
            <person name="Jin S."/>
            <person name="Lee J.K."/>
            <person name="Kim D.R."/>
            <person name="Kim S.C."/>
            <person name="Cho S."/>
            <person name="Cho B.K."/>
        </authorList>
    </citation>
    <scope>NUCLEOTIDE SEQUENCE [LARGE SCALE GENOMIC DNA]</scope>
    <source>
        <strain evidence="2">ATCC 8486</strain>
    </source>
</reference>